<dbReference type="PANTHER" id="PTHR11129:SF2">
    <property type="entry name" value="GERANYLGERANYL TRANSFERASE TYPE-2 SUBUNIT ALPHA"/>
    <property type="match status" value="1"/>
</dbReference>
<evidence type="ECO:0000256" key="4">
    <source>
        <dbReference type="ARBA" id="ARBA00022737"/>
    </source>
</evidence>
<sequence>MASHGVARVSGPNASVRSEELRQKELKQIAAYKDLVDLVNTKETQYTVEVLGLTTKLLNENPEYYTIWNHRRRILLTLLPTGLVQDSPPPKPDPAALDIVNGDLQLTFALLRKFPKCYWIWNHRNWILEKGQSIFDSASALTLWLGELQLVGKMLHSDSRNFHAWSYRRFVVARLELIRTRTPTQQSLTESEFEYTTKMIKSNLSNFSAWHNRSQLIPRLLEERVADSAARRKVLNDELALICTAINTDPFDQSIWFYHQYLMSTLSPQCAPQKMIVRDLSNLDRQKYYAHEMEYIREILDDETECKWIYEALLCCASCYLEVDGGTEAFTTLDMREWLRELKRLDPLRKGRWEDLGRRLDI</sequence>
<keyword evidence="2 6" id="KW-0637">Prenyltransferase</keyword>
<comment type="caution">
    <text evidence="7">The sequence shown here is derived from an EMBL/GenBank/DDBJ whole genome shotgun (WGS) entry which is preliminary data.</text>
</comment>
<dbReference type="AlphaFoldDB" id="A0A1Y2A897"/>
<evidence type="ECO:0000256" key="5">
    <source>
        <dbReference type="ARBA" id="ARBA00047658"/>
    </source>
</evidence>
<evidence type="ECO:0000313" key="7">
    <source>
        <dbReference type="EMBL" id="ORY18752.1"/>
    </source>
</evidence>
<dbReference type="GO" id="GO:0005968">
    <property type="term" value="C:Rab-protein geranylgeranyltransferase complex"/>
    <property type="evidence" value="ECO:0007669"/>
    <property type="project" value="TreeGrafter"/>
</dbReference>
<dbReference type="GO" id="GO:0097354">
    <property type="term" value="P:prenylation"/>
    <property type="evidence" value="ECO:0007669"/>
    <property type="project" value="UniProtKB-UniRule"/>
</dbReference>
<comment type="similarity">
    <text evidence="1 6">Belongs to the protein prenyltransferase subunit alpha family.</text>
</comment>
<dbReference type="SUPFAM" id="SSF48439">
    <property type="entry name" value="Protein prenylyltransferase"/>
    <property type="match status" value="1"/>
</dbReference>
<dbReference type="PANTHER" id="PTHR11129">
    <property type="entry name" value="PROTEIN FARNESYLTRANSFERASE ALPHA SUBUNIT/RAB GERANYLGERANYL TRANSFERASE ALPHA SUBUNIT"/>
    <property type="match status" value="1"/>
</dbReference>
<dbReference type="STRING" id="1231657.A0A1Y2A897"/>
<dbReference type="GO" id="GO:0004663">
    <property type="term" value="F:Rab geranylgeranyltransferase activity"/>
    <property type="evidence" value="ECO:0007669"/>
    <property type="project" value="UniProtKB-UniRule"/>
</dbReference>
<accession>A0A1Y2A897</accession>
<name>A0A1Y2A897_9PLEO</name>
<evidence type="ECO:0000313" key="8">
    <source>
        <dbReference type="Proteomes" id="UP000193144"/>
    </source>
</evidence>
<gene>
    <name evidence="7" type="ORF">BCR34DRAFT_293519</name>
</gene>
<keyword evidence="3 6" id="KW-0808">Transferase</keyword>
<comment type="catalytic activity">
    <reaction evidence="5 6">
        <text>geranylgeranyl diphosphate + L-cysteinyl-[protein] = S-geranylgeranyl-L-cysteinyl-[protein] + diphosphate</text>
        <dbReference type="Rhea" id="RHEA:21240"/>
        <dbReference type="Rhea" id="RHEA-COMP:10131"/>
        <dbReference type="Rhea" id="RHEA-COMP:11537"/>
        <dbReference type="ChEBI" id="CHEBI:29950"/>
        <dbReference type="ChEBI" id="CHEBI:33019"/>
        <dbReference type="ChEBI" id="CHEBI:57533"/>
        <dbReference type="ChEBI" id="CHEBI:86021"/>
        <dbReference type="EC" id="2.5.1.60"/>
    </reaction>
</comment>
<dbReference type="Gene3D" id="1.25.40.120">
    <property type="entry name" value="Protein prenylyltransferase"/>
    <property type="match status" value="1"/>
</dbReference>
<dbReference type="EMBL" id="MCFA01000005">
    <property type="protein sequence ID" value="ORY18752.1"/>
    <property type="molecule type" value="Genomic_DNA"/>
</dbReference>
<protein>
    <recommendedName>
        <fullName evidence="6">Geranylgeranyl transferase type-2 subunit alpha</fullName>
        <ecNumber evidence="6">2.5.1.60</ecNumber>
    </recommendedName>
    <alternativeName>
        <fullName evidence="6">Geranylgeranyl transferase type II subunit alpha</fullName>
    </alternativeName>
</protein>
<comment type="function">
    <text evidence="6">Catalyzes the transfer of a geranyl-geranyl moiety from geranyl-geranyl pyrophosphate to cysteines occuring in specific C-terminal amino acid sequences.</text>
</comment>
<dbReference type="Proteomes" id="UP000193144">
    <property type="component" value="Unassembled WGS sequence"/>
</dbReference>
<dbReference type="EC" id="2.5.1.60" evidence="6"/>
<evidence type="ECO:0000256" key="6">
    <source>
        <dbReference type="RuleBase" id="RU367120"/>
    </source>
</evidence>
<evidence type="ECO:0000256" key="2">
    <source>
        <dbReference type="ARBA" id="ARBA00022602"/>
    </source>
</evidence>
<reference evidence="7 8" key="1">
    <citation type="submission" date="2016-07" db="EMBL/GenBank/DDBJ databases">
        <title>Pervasive Adenine N6-methylation of Active Genes in Fungi.</title>
        <authorList>
            <consortium name="DOE Joint Genome Institute"/>
            <person name="Mondo S.J."/>
            <person name="Dannebaum R.O."/>
            <person name="Kuo R.C."/>
            <person name="Labutti K."/>
            <person name="Haridas S."/>
            <person name="Kuo A."/>
            <person name="Salamov A."/>
            <person name="Ahrendt S.R."/>
            <person name="Lipzen A."/>
            <person name="Sullivan W."/>
            <person name="Andreopoulos W.B."/>
            <person name="Clum A."/>
            <person name="Lindquist E."/>
            <person name="Daum C."/>
            <person name="Ramamoorthy G.K."/>
            <person name="Gryganskyi A."/>
            <person name="Culley D."/>
            <person name="Magnuson J.K."/>
            <person name="James T.Y."/>
            <person name="O'Malley M.A."/>
            <person name="Stajich J.E."/>
            <person name="Spatafora J.W."/>
            <person name="Visel A."/>
            <person name="Grigoriev I.V."/>
        </authorList>
    </citation>
    <scope>NUCLEOTIDE SEQUENCE [LARGE SCALE GENOMIC DNA]</scope>
    <source>
        <strain evidence="7 8">CBS 115471</strain>
    </source>
</reference>
<proteinExistence type="inferred from homology"/>
<dbReference type="Pfam" id="PF01239">
    <property type="entry name" value="PPTA"/>
    <property type="match status" value="5"/>
</dbReference>
<dbReference type="PROSITE" id="PS51147">
    <property type="entry name" value="PFTA"/>
    <property type="match status" value="5"/>
</dbReference>
<evidence type="ECO:0000256" key="3">
    <source>
        <dbReference type="ARBA" id="ARBA00022679"/>
    </source>
</evidence>
<evidence type="ECO:0000256" key="1">
    <source>
        <dbReference type="ARBA" id="ARBA00006734"/>
    </source>
</evidence>
<dbReference type="OrthoDB" id="1658at2759"/>
<keyword evidence="4" id="KW-0677">Repeat</keyword>
<keyword evidence="8" id="KW-1185">Reference proteome</keyword>
<dbReference type="InterPro" id="IPR002088">
    <property type="entry name" value="Prenyl_trans_a"/>
</dbReference>
<organism evidence="7 8">
    <name type="scientific">Clohesyomyces aquaticus</name>
    <dbReference type="NCBI Taxonomy" id="1231657"/>
    <lineage>
        <taxon>Eukaryota</taxon>
        <taxon>Fungi</taxon>
        <taxon>Dikarya</taxon>
        <taxon>Ascomycota</taxon>
        <taxon>Pezizomycotina</taxon>
        <taxon>Dothideomycetes</taxon>
        <taxon>Pleosporomycetidae</taxon>
        <taxon>Pleosporales</taxon>
        <taxon>Lindgomycetaceae</taxon>
        <taxon>Clohesyomyces</taxon>
    </lineage>
</organism>